<organism evidence="2 3">
    <name type="scientific">Leishmania orientalis</name>
    <dbReference type="NCBI Taxonomy" id="2249476"/>
    <lineage>
        <taxon>Eukaryota</taxon>
        <taxon>Discoba</taxon>
        <taxon>Euglenozoa</taxon>
        <taxon>Kinetoplastea</taxon>
        <taxon>Metakinetoplastina</taxon>
        <taxon>Trypanosomatida</taxon>
        <taxon>Trypanosomatidae</taxon>
        <taxon>Leishmaniinae</taxon>
        <taxon>Leishmania</taxon>
    </lineage>
</organism>
<dbReference type="KEGG" id="loi:92357628"/>
<protein>
    <submittedName>
        <fullName evidence="2">Uncharacterized protein</fullName>
    </submittedName>
</protein>
<dbReference type="Proteomes" id="UP000674143">
    <property type="component" value="Unassembled WGS sequence"/>
</dbReference>
<evidence type="ECO:0000313" key="2">
    <source>
        <dbReference type="EMBL" id="KAG5466495.1"/>
    </source>
</evidence>
<proteinExistence type="predicted"/>
<gene>
    <name evidence="2" type="ORF">LSCM4_01646</name>
</gene>
<sequence>MRVYSSLRGPLQACHLMPCPAARALQPCCRHRNYGSTRKIWPNASLSDCVSGLHSCASACIGSVLSRRAASSPLFATPRWRSSRRNFTRSSLRFCWRCAGRTSLLCSCAISCSTVGPCTVISVAWPRRPIRYPTQRDGAELHMKKTEMSLFEVIFLFFFSPQPRALVHLFSRILAFDTHTHTHIHICVYVCMPARVKPQKKKRAGAKAMTGKRHNLLLQTARIPCHRFIMDHQSLYAMTHVPTRFPDVHHHPEPSQQRSCSKHAPSRALLAAPSHLSLCRRRPLWGNAKKNASLSLPSPPPPPRLPLTSPLFASFFVGGQWPDRVVRINDE</sequence>
<feature type="region of interest" description="Disordered" evidence="1">
    <location>
        <begin position="246"/>
        <end position="266"/>
    </location>
</feature>
<dbReference type="GeneID" id="92357628"/>
<dbReference type="RefSeq" id="XP_067059385.1">
    <property type="nucleotide sequence ID" value="XM_067203694.1"/>
</dbReference>
<evidence type="ECO:0000313" key="3">
    <source>
        <dbReference type="Proteomes" id="UP000674143"/>
    </source>
</evidence>
<dbReference type="AlphaFoldDB" id="A0A836GX98"/>
<comment type="caution">
    <text evidence="2">The sequence shown here is derived from an EMBL/GenBank/DDBJ whole genome shotgun (WGS) entry which is preliminary data.</text>
</comment>
<accession>A0A836GX98</accession>
<evidence type="ECO:0000256" key="1">
    <source>
        <dbReference type="SAM" id="MobiDB-lite"/>
    </source>
</evidence>
<keyword evidence="3" id="KW-1185">Reference proteome</keyword>
<dbReference type="EMBL" id="JAFHLR010000035">
    <property type="protein sequence ID" value="KAG5466495.1"/>
    <property type="molecule type" value="Genomic_DNA"/>
</dbReference>
<reference evidence="3" key="1">
    <citation type="journal article" date="2021" name="Microbiol. Resour. Announc.">
        <title>LGAAP: Leishmaniinae Genome Assembly and Annotation Pipeline.</title>
        <authorList>
            <person name="Almutairi H."/>
            <person name="Urbaniak M.D."/>
            <person name="Bates M.D."/>
            <person name="Jariyapan N."/>
            <person name="Kwakye-Nuako G."/>
            <person name="Thomaz-Soccol V."/>
            <person name="Al-Salem W.S."/>
            <person name="Dillon R.J."/>
            <person name="Bates P.A."/>
            <person name="Gatherer D."/>
        </authorList>
    </citation>
    <scope>NUCLEOTIDE SEQUENCE [LARGE SCALE GENOMIC DNA]</scope>
</reference>
<name>A0A836GX98_9TRYP</name>
<reference evidence="3" key="2">
    <citation type="journal article" date="2021" name="Sci. Data">
        <title>Chromosome-scale genome sequencing, assembly and annotation of six genomes from subfamily Leishmaniinae.</title>
        <authorList>
            <person name="Almutairi H."/>
            <person name="Urbaniak M.D."/>
            <person name="Bates M.D."/>
            <person name="Jariyapan N."/>
            <person name="Kwakye-Nuako G."/>
            <person name="Thomaz Soccol V."/>
            <person name="Al-Salem W.S."/>
            <person name="Dillon R.J."/>
            <person name="Bates P.A."/>
            <person name="Gatherer D."/>
        </authorList>
    </citation>
    <scope>NUCLEOTIDE SEQUENCE [LARGE SCALE GENOMIC DNA]</scope>
</reference>